<dbReference type="EMBL" id="MU154588">
    <property type="protein sequence ID" value="KAF9493255.1"/>
    <property type="molecule type" value="Genomic_DNA"/>
</dbReference>
<reference evidence="1" key="1">
    <citation type="submission" date="2020-11" db="EMBL/GenBank/DDBJ databases">
        <authorList>
            <consortium name="DOE Joint Genome Institute"/>
            <person name="Ahrendt S."/>
            <person name="Riley R."/>
            <person name="Andreopoulos W."/>
            <person name="Labutti K."/>
            <person name="Pangilinan J."/>
            <person name="Ruiz-Duenas F.J."/>
            <person name="Barrasa J.M."/>
            <person name="Sanchez-Garcia M."/>
            <person name="Camarero S."/>
            <person name="Miyauchi S."/>
            <person name="Serrano A."/>
            <person name="Linde D."/>
            <person name="Babiker R."/>
            <person name="Drula E."/>
            <person name="Ayuso-Fernandez I."/>
            <person name="Pacheco R."/>
            <person name="Padilla G."/>
            <person name="Ferreira P."/>
            <person name="Barriuso J."/>
            <person name="Kellner H."/>
            <person name="Castanera R."/>
            <person name="Alfaro M."/>
            <person name="Ramirez L."/>
            <person name="Pisabarro A.G."/>
            <person name="Kuo A."/>
            <person name="Tritt A."/>
            <person name="Lipzen A."/>
            <person name="He G."/>
            <person name="Yan M."/>
            <person name="Ng V."/>
            <person name="Cullen D."/>
            <person name="Martin F."/>
            <person name="Rosso M.-N."/>
            <person name="Henrissat B."/>
            <person name="Hibbett D."/>
            <person name="Martinez A.T."/>
            <person name="Grigoriev I.V."/>
        </authorList>
    </citation>
    <scope>NUCLEOTIDE SEQUENCE</scope>
    <source>
        <strain evidence="1">ATCC 90797</strain>
    </source>
</reference>
<evidence type="ECO:0000313" key="1">
    <source>
        <dbReference type="EMBL" id="KAF9493255.1"/>
    </source>
</evidence>
<organism evidence="1 2">
    <name type="scientific">Pleurotus eryngii</name>
    <name type="common">Boletus of the steppes</name>
    <dbReference type="NCBI Taxonomy" id="5323"/>
    <lineage>
        <taxon>Eukaryota</taxon>
        <taxon>Fungi</taxon>
        <taxon>Dikarya</taxon>
        <taxon>Basidiomycota</taxon>
        <taxon>Agaricomycotina</taxon>
        <taxon>Agaricomycetes</taxon>
        <taxon>Agaricomycetidae</taxon>
        <taxon>Agaricales</taxon>
        <taxon>Pleurotineae</taxon>
        <taxon>Pleurotaceae</taxon>
        <taxon>Pleurotus</taxon>
    </lineage>
</organism>
<dbReference type="Proteomes" id="UP000807025">
    <property type="component" value="Unassembled WGS sequence"/>
</dbReference>
<name>A0A9P6DF52_PLEER</name>
<dbReference type="AlphaFoldDB" id="A0A9P6DF52"/>
<proteinExistence type="predicted"/>
<comment type="caution">
    <text evidence="1">The sequence shown here is derived from an EMBL/GenBank/DDBJ whole genome shotgun (WGS) entry which is preliminary data.</text>
</comment>
<evidence type="ECO:0000313" key="2">
    <source>
        <dbReference type="Proteomes" id="UP000807025"/>
    </source>
</evidence>
<protein>
    <submittedName>
        <fullName evidence="1">Uncharacterized protein</fullName>
    </submittedName>
</protein>
<gene>
    <name evidence="1" type="ORF">BDN71DRAFT_1432609</name>
</gene>
<sequence length="182" mass="19983">MAEDLVANLKADGYTVPLYHKNPSLPPLSSASSQQPPSKQIQFVPITAIIPAHPIFHLPGLPSPNINSGGPFHEPLCRELKAETVTSPVLIGIINYIHKEELVDLRTMMTVILMEEAPDIVLLKGLPRTGWVIPMTPTSLMEAMTEDINQEGVNHLMTLTVQMTQTILMAIIDPRSPPRAVE</sequence>
<keyword evidence="2" id="KW-1185">Reference proteome</keyword>
<accession>A0A9P6DF52</accession>